<dbReference type="Proteomes" id="UP000199288">
    <property type="component" value="Unassembled WGS sequence"/>
</dbReference>
<feature type="signal peptide" evidence="2">
    <location>
        <begin position="1"/>
        <end position="21"/>
    </location>
</feature>
<organism evidence="3 4">
    <name type="scientific">Bowdeniella nasicola</name>
    <dbReference type="NCBI Taxonomy" id="208480"/>
    <lineage>
        <taxon>Bacteria</taxon>
        <taxon>Bacillati</taxon>
        <taxon>Actinomycetota</taxon>
        <taxon>Actinomycetes</taxon>
        <taxon>Actinomycetales</taxon>
        <taxon>Actinomycetaceae</taxon>
        <taxon>Bowdeniella</taxon>
    </lineage>
</organism>
<feature type="compositionally biased region" description="Low complexity" evidence="1">
    <location>
        <begin position="28"/>
        <end position="60"/>
    </location>
</feature>
<dbReference type="PROSITE" id="PS51257">
    <property type="entry name" value="PROKAR_LIPOPROTEIN"/>
    <property type="match status" value="1"/>
</dbReference>
<evidence type="ECO:0000313" key="3">
    <source>
        <dbReference type="EMBL" id="SEA05346.1"/>
    </source>
</evidence>
<evidence type="ECO:0000256" key="2">
    <source>
        <dbReference type="SAM" id="SignalP"/>
    </source>
</evidence>
<proteinExistence type="predicted"/>
<gene>
    <name evidence="3" type="ORF">SAMN02910418_00827</name>
</gene>
<feature type="region of interest" description="Disordered" evidence="1">
    <location>
        <begin position="28"/>
        <end position="69"/>
    </location>
</feature>
<keyword evidence="2" id="KW-0732">Signal</keyword>
<name>A0A1H3Y161_9ACTO</name>
<evidence type="ECO:0008006" key="5">
    <source>
        <dbReference type="Google" id="ProtNLM"/>
    </source>
</evidence>
<accession>A0A1H3Y161</accession>
<evidence type="ECO:0000313" key="4">
    <source>
        <dbReference type="Proteomes" id="UP000199288"/>
    </source>
</evidence>
<protein>
    <recommendedName>
        <fullName evidence="5">DUF5642 domain-containing protein</fullName>
    </recommendedName>
</protein>
<feature type="chain" id="PRO_5039650895" description="DUF5642 domain-containing protein" evidence="2">
    <location>
        <begin position="22"/>
        <end position="248"/>
    </location>
</feature>
<dbReference type="RefSeq" id="WP_092562531.1">
    <property type="nucleotide sequence ID" value="NZ_FNQV01000004.1"/>
</dbReference>
<dbReference type="EMBL" id="FNQV01000004">
    <property type="protein sequence ID" value="SEA05346.1"/>
    <property type="molecule type" value="Genomic_DNA"/>
</dbReference>
<dbReference type="AlphaFoldDB" id="A0A1H3Y161"/>
<evidence type="ECO:0000256" key="1">
    <source>
        <dbReference type="SAM" id="MobiDB-lite"/>
    </source>
</evidence>
<sequence>MTLRRSLAAVIAAGAMTLSIAACTSQSTTPEATTSAPSSAAPSPEASPEAETSSAPSAPADVDPNNTTVPIVRDLSYDGTPLEVMHGAPLTDILISAAEQVNQLDLTVKPPECEHAFVPQTGNTADYKNVDIAMAANASGISVSASQDFAVQRRNVDIAREFPAICPSVDLTVAGAPATITVEKVETPISGADDAFGYSMVNGENPPQYTLYATKGDYILMVQSGMQASSPNVAALTELLQTMTERIP</sequence>
<keyword evidence="4" id="KW-1185">Reference proteome</keyword>
<reference evidence="4" key="1">
    <citation type="submission" date="2016-10" db="EMBL/GenBank/DDBJ databases">
        <authorList>
            <person name="Varghese N."/>
            <person name="Submissions S."/>
        </authorList>
    </citation>
    <scope>NUCLEOTIDE SEQUENCE [LARGE SCALE GENOMIC DNA]</scope>
    <source>
        <strain evidence="4">KPR-1</strain>
    </source>
</reference>